<dbReference type="Gene3D" id="3.40.50.2300">
    <property type="match status" value="1"/>
</dbReference>
<dbReference type="InterPro" id="IPR011006">
    <property type="entry name" value="CheY-like_superfamily"/>
</dbReference>
<dbReference type="SUPFAM" id="SSF52172">
    <property type="entry name" value="CheY-like"/>
    <property type="match status" value="1"/>
</dbReference>
<dbReference type="InterPro" id="IPR039420">
    <property type="entry name" value="WalR-like"/>
</dbReference>
<dbReference type="InterPro" id="IPR058245">
    <property type="entry name" value="NreC/VraR/RcsB-like_REC"/>
</dbReference>
<evidence type="ECO:0000256" key="4">
    <source>
        <dbReference type="ARBA" id="ARBA00023163"/>
    </source>
</evidence>
<dbReference type="PROSITE" id="PS50110">
    <property type="entry name" value="RESPONSE_REGULATORY"/>
    <property type="match status" value="1"/>
</dbReference>
<evidence type="ECO:0000259" key="7">
    <source>
        <dbReference type="PROSITE" id="PS50110"/>
    </source>
</evidence>
<name>A0ABW1RK57_9LACO</name>
<evidence type="ECO:0000256" key="3">
    <source>
        <dbReference type="ARBA" id="ARBA00023125"/>
    </source>
</evidence>
<dbReference type="InterPro" id="IPR001789">
    <property type="entry name" value="Sig_transdc_resp-reg_receiver"/>
</dbReference>
<dbReference type="PANTHER" id="PTHR43214:SF40">
    <property type="entry name" value="TRANSCRIPTIONAL REGULATORY PROTEIN LNRK"/>
    <property type="match status" value="1"/>
</dbReference>
<dbReference type="PROSITE" id="PS00622">
    <property type="entry name" value="HTH_LUXR_1"/>
    <property type="match status" value="1"/>
</dbReference>
<dbReference type="SUPFAM" id="SSF46894">
    <property type="entry name" value="C-terminal effector domain of the bipartite response regulators"/>
    <property type="match status" value="1"/>
</dbReference>
<sequence>MIKMIIADDQAIVREGLSLVLGFDDDIEIAFQAKNGQEAVDYLKNNDCDVVLMDIKMPILNGVEATKIIHRDYPNVKILILTTFNDYEYIFQGLKNGANGYLLKDTDSKELIADIKKVYNNESIIGSQLSDSLVAGLQNNSQQDMIESLTSRELEIAKAIADGKSNKEISTILFLSEGTVKNYVTNIFEKLQLSNRTEVALFMKKYE</sequence>
<evidence type="ECO:0000313" key="8">
    <source>
        <dbReference type="EMBL" id="MFC6176467.1"/>
    </source>
</evidence>
<accession>A0ABW1RK57</accession>
<keyword evidence="2" id="KW-0805">Transcription regulation</keyword>
<keyword evidence="4" id="KW-0804">Transcription</keyword>
<feature type="modified residue" description="4-aspartylphosphate" evidence="5">
    <location>
        <position position="54"/>
    </location>
</feature>
<dbReference type="EMBL" id="JBHSSF010000016">
    <property type="protein sequence ID" value="MFC6176467.1"/>
    <property type="molecule type" value="Genomic_DNA"/>
</dbReference>
<feature type="domain" description="HTH luxR-type" evidence="6">
    <location>
        <begin position="142"/>
        <end position="207"/>
    </location>
</feature>
<reference evidence="9" key="1">
    <citation type="journal article" date="2019" name="Int. J. Syst. Evol. Microbiol.">
        <title>The Global Catalogue of Microorganisms (GCM) 10K type strain sequencing project: providing services to taxonomists for standard genome sequencing and annotation.</title>
        <authorList>
            <consortium name="The Broad Institute Genomics Platform"/>
            <consortium name="The Broad Institute Genome Sequencing Center for Infectious Disease"/>
            <person name="Wu L."/>
            <person name="Ma J."/>
        </authorList>
    </citation>
    <scope>NUCLEOTIDE SEQUENCE [LARGE SCALE GENOMIC DNA]</scope>
    <source>
        <strain evidence="9">CCM 8927</strain>
    </source>
</reference>
<dbReference type="SMART" id="SM00421">
    <property type="entry name" value="HTH_LUXR"/>
    <property type="match status" value="1"/>
</dbReference>
<dbReference type="InterPro" id="IPR016032">
    <property type="entry name" value="Sig_transdc_resp-reg_C-effctor"/>
</dbReference>
<feature type="domain" description="Response regulatory" evidence="7">
    <location>
        <begin position="3"/>
        <end position="119"/>
    </location>
</feature>
<evidence type="ECO:0000256" key="1">
    <source>
        <dbReference type="ARBA" id="ARBA00022553"/>
    </source>
</evidence>
<dbReference type="PROSITE" id="PS50043">
    <property type="entry name" value="HTH_LUXR_2"/>
    <property type="match status" value="1"/>
</dbReference>
<keyword evidence="1 5" id="KW-0597">Phosphoprotein</keyword>
<dbReference type="Pfam" id="PF00072">
    <property type="entry name" value="Response_reg"/>
    <property type="match status" value="1"/>
</dbReference>
<evidence type="ECO:0000256" key="5">
    <source>
        <dbReference type="PROSITE-ProRule" id="PRU00169"/>
    </source>
</evidence>
<dbReference type="PRINTS" id="PR00038">
    <property type="entry name" value="HTHLUXR"/>
</dbReference>
<organism evidence="8 9">
    <name type="scientific">Companilactobacillus huachuanensis</name>
    <dbReference type="NCBI Taxonomy" id="2559914"/>
    <lineage>
        <taxon>Bacteria</taxon>
        <taxon>Bacillati</taxon>
        <taxon>Bacillota</taxon>
        <taxon>Bacilli</taxon>
        <taxon>Lactobacillales</taxon>
        <taxon>Lactobacillaceae</taxon>
        <taxon>Companilactobacillus</taxon>
    </lineage>
</organism>
<protein>
    <submittedName>
        <fullName evidence="8">Response regulator</fullName>
    </submittedName>
</protein>
<keyword evidence="3" id="KW-0238">DNA-binding</keyword>
<evidence type="ECO:0000256" key="2">
    <source>
        <dbReference type="ARBA" id="ARBA00023015"/>
    </source>
</evidence>
<dbReference type="CDD" id="cd17535">
    <property type="entry name" value="REC_NarL-like"/>
    <property type="match status" value="1"/>
</dbReference>
<dbReference type="CDD" id="cd06170">
    <property type="entry name" value="LuxR_C_like"/>
    <property type="match status" value="1"/>
</dbReference>
<comment type="caution">
    <text evidence="8">The sequence shown here is derived from an EMBL/GenBank/DDBJ whole genome shotgun (WGS) entry which is preliminary data.</text>
</comment>
<dbReference type="Proteomes" id="UP001596288">
    <property type="component" value="Unassembled WGS sequence"/>
</dbReference>
<proteinExistence type="predicted"/>
<evidence type="ECO:0000259" key="6">
    <source>
        <dbReference type="PROSITE" id="PS50043"/>
    </source>
</evidence>
<dbReference type="RefSeq" id="WP_137611274.1">
    <property type="nucleotide sequence ID" value="NZ_BJDF01000008.1"/>
</dbReference>
<dbReference type="InterPro" id="IPR000792">
    <property type="entry name" value="Tscrpt_reg_LuxR_C"/>
</dbReference>
<keyword evidence="9" id="KW-1185">Reference proteome</keyword>
<dbReference type="Pfam" id="PF00196">
    <property type="entry name" value="GerE"/>
    <property type="match status" value="1"/>
</dbReference>
<evidence type="ECO:0000313" key="9">
    <source>
        <dbReference type="Proteomes" id="UP001596288"/>
    </source>
</evidence>
<dbReference type="SMART" id="SM00448">
    <property type="entry name" value="REC"/>
    <property type="match status" value="1"/>
</dbReference>
<dbReference type="PANTHER" id="PTHR43214">
    <property type="entry name" value="TWO-COMPONENT RESPONSE REGULATOR"/>
    <property type="match status" value="1"/>
</dbReference>
<gene>
    <name evidence="8" type="ORF">ACFQAV_06420</name>
</gene>